<evidence type="ECO:0000313" key="8">
    <source>
        <dbReference type="Proteomes" id="UP000265692"/>
    </source>
</evidence>
<comment type="subcellular location">
    <subcellularLocation>
        <location evidence="1">Cell membrane</location>
        <topology evidence="1">Multi-pass membrane protein</topology>
    </subcellularLocation>
</comment>
<dbReference type="AlphaFoldDB" id="A0A396S983"/>
<feature type="transmembrane region" description="Helical" evidence="6">
    <location>
        <begin position="289"/>
        <end position="312"/>
    </location>
</feature>
<reference evidence="7 8" key="1">
    <citation type="submission" date="2018-08" db="EMBL/GenBank/DDBJ databases">
        <title>Lysinibacillus sp. YLB-03 draft genome sequence.</title>
        <authorList>
            <person name="Yu L."/>
        </authorList>
    </citation>
    <scope>NUCLEOTIDE SEQUENCE [LARGE SCALE GENOMIC DNA]</scope>
    <source>
        <strain evidence="7 8">YLB-03</strain>
    </source>
</reference>
<dbReference type="EMBL" id="QWEI01000003">
    <property type="protein sequence ID" value="RHW37669.1"/>
    <property type="molecule type" value="Genomic_DNA"/>
</dbReference>
<keyword evidence="4 6" id="KW-1133">Transmembrane helix</keyword>
<dbReference type="Pfam" id="PF02653">
    <property type="entry name" value="BPD_transp_2"/>
    <property type="match status" value="1"/>
</dbReference>
<gene>
    <name evidence="7" type="ORF">D1B33_09085</name>
</gene>
<organism evidence="7 8">
    <name type="scientific">Ureibacillus yapensis</name>
    <dbReference type="NCBI Taxonomy" id="2304605"/>
    <lineage>
        <taxon>Bacteria</taxon>
        <taxon>Bacillati</taxon>
        <taxon>Bacillota</taxon>
        <taxon>Bacilli</taxon>
        <taxon>Bacillales</taxon>
        <taxon>Caryophanaceae</taxon>
        <taxon>Ureibacillus</taxon>
    </lineage>
</organism>
<evidence type="ECO:0000256" key="6">
    <source>
        <dbReference type="SAM" id="Phobius"/>
    </source>
</evidence>
<feature type="transmembrane region" description="Helical" evidence="6">
    <location>
        <begin position="12"/>
        <end position="28"/>
    </location>
</feature>
<dbReference type="GO" id="GO:0005886">
    <property type="term" value="C:plasma membrane"/>
    <property type="evidence" value="ECO:0007669"/>
    <property type="project" value="UniProtKB-SubCell"/>
</dbReference>
<dbReference type="Proteomes" id="UP000265692">
    <property type="component" value="Unassembled WGS sequence"/>
</dbReference>
<feature type="transmembrane region" description="Helical" evidence="6">
    <location>
        <begin position="159"/>
        <end position="176"/>
    </location>
</feature>
<evidence type="ECO:0000256" key="2">
    <source>
        <dbReference type="ARBA" id="ARBA00022475"/>
    </source>
</evidence>
<keyword evidence="8" id="KW-1185">Reference proteome</keyword>
<evidence type="ECO:0000256" key="1">
    <source>
        <dbReference type="ARBA" id="ARBA00004651"/>
    </source>
</evidence>
<name>A0A396S983_9BACL</name>
<proteinExistence type="predicted"/>
<feature type="transmembrane region" description="Helical" evidence="6">
    <location>
        <begin position="247"/>
        <end position="269"/>
    </location>
</feature>
<sequence length="339" mass="37660">MKTTNLVSKYHIFFFVILIFLIAFPFVADSRTLTILFTQIFIFAILAMSYDLLLGYTGIVSFGHAMFFGIGAYATAILLNTFEPTIGVFIGSMIVGILLSAIVSFFVGLLTLRLKSHFFAMLTLAISGLLLVVAEKWRTVTKGNDGFTFRAPDIFKDRIVFYFCVLACLVIVFLLLRRFVASPLGKVLIAVRENEQRTRSLGFKTLHYKVISSVVAGVVASLAGSLYAVSLRFVNTSVMTMDITLDALLMTIIGGVGTLVGPIVGSVVIEFAQHYLSGLAREFPIFERWIIFFGIIYILAVVFFPKGIVGSIQMQISKWKSKKEVRKTFALPEDKERAS</sequence>
<evidence type="ECO:0000313" key="7">
    <source>
        <dbReference type="EMBL" id="RHW37669.1"/>
    </source>
</evidence>
<feature type="transmembrane region" description="Helical" evidence="6">
    <location>
        <begin position="59"/>
        <end position="79"/>
    </location>
</feature>
<feature type="transmembrane region" description="Helical" evidence="6">
    <location>
        <begin position="86"/>
        <end position="110"/>
    </location>
</feature>
<keyword evidence="3 6" id="KW-0812">Transmembrane</keyword>
<evidence type="ECO:0000256" key="5">
    <source>
        <dbReference type="ARBA" id="ARBA00023136"/>
    </source>
</evidence>
<protein>
    <submittedName>
        <fullName evidence="7">Branched-chain amino acid ABC transporter permease</fullName>
    </submittedName>
</protein>
<comment type="caution">
    <text evidence="7">The sequence shown here is derived from an EMBL/GenBank/DDBJ whole genome shotgun (WGS) entry which is preliminary data.</text>
</comment>
<dbReference type="PANTHER" id="PTHR30482:SF17">
    <property type="entry name" value="ABC TRANSPORTER ATP-BINDING PROTEIN"/>
    <property type="match status" value="1"/>
</dbReference>
<evidence type="ECO:0000256" key="3">
    <source>
        <dbReference type="ARBA" id="ARBA00022692"/>
    </source>
</evidence>
<dbReference type="InterPro" id="IPR001851">
    <property type="entry name" value="ABC_transp_permease"/>
</dbReference>
<dbReference type="InterPro" id="IPR043428">
    <property type="entry name" value="LivM-like"/>
</dbReference>
<dbReference type="CDD" id="cd06581">
    <property type="entry name" value="TM_PBP1_LivM_like"/>
    <property type="match status" value="1"/>
</dbReference>
<accession>A0A396S983</accession>
<feature type="transmembrane region" description="Helical" evidence="6">
    <location>
        <begin position="116"/>
        <end position="134"/>
    </location>
</feature>
<feature type="transmembrane region" description="Helical" evidence="6">
    <location>
        <begin position="35"/>
        <end position="53"/>
    </location>
</feature>
<evidence type="ECO:0000256" key="4">
    <source>
        <dbReference type="ARBA" id="ARBA00022989"/>
    </source>
</evidence>
<dbReference type="GO" id="GO:0015658">
    <property type="term" value="F:branched-chain amino acid transmembrane transporter activity"/>
    <property type="evidence" value="ECO:0007669"/>
    <property type="project" value="InterPro"/>
</dbReference>
<keyword evidence="5 6" id="KW-0472">Membrane</keyword>
<dbReference type="RefSeq" id="WP_118876055.1">
    <property type="nucleotide sequence ID" value="NZ_QWEI01000003.1"/>
</dbReference>
<keyword evidence="2" id="KW-1003">Cell membrane</keyword>
<feature type="transmembrane region" description="Helical" evidence="6">
    <location>
        <begin position="210"/>
        <end position="235"/>
    </location>
</feature>
<dbReference type="OrthoDB" id="9789927at2"/>
<dbReference type="PANTHER" id="PTHR30482">
    <property type="entry name" value="HIGH-AFFINITY BRANCHED-CHAIN AMINO ACID TRANSPORT SYSTEM PERMEASE"/>
    <property type="match status" value="1"/>
</dbReference>